<comment type="caution">
    <text evidence="9">The sequence shown here is derived from an EMBL/GenBank/DDBJ whole genome shotgun (WGS) entry which is preliminary data.</text>
</comment>
<feature type="compositionally biased region" description="Low complexity" evidence="6">
    <location>
        <begin position="431"/>
        <end position="449"/>
    </location>
</feature>
<name>A0AAV3NTI5_LITER</name>
<keyword evidence="10" id="KW-1185">Reference proteome</keyword>
<feature type="region of interest" description="Disordered" evidence="6">
    <location>
        <begin position="496"/>
        <end position="522"/>
    </location>
</feature>
<evidence type="ECO:0000259" key="8">
    <source>
        <dbReference type="PROSITE" id="PS51775"/>
    </source>
</evidence>
<dbReference type="InterPro" id="IPR039306">
    <property type="entry name" value="MYOB"/>
</dbReference>
<feature type="coiled-coil region" evidence="5">
    <location>
        <begin position="342"/>
        <end position="408"/>
    </location>
</feature>
<evidence type="ECO:0000313" key="10">
    <source>
        <dbReference type="Proteomes" id="UP001454036"/>
    </source>
</evidence>
<feature type="compositionally biased region" description="Low complexity" evidence="6">
    <location>
        <begin position="498"/>
        <end position="508"/>
    </location>
</feature>
<proteinExistence type="predicted"/>
<evidence type="ECO:0000256" key="5">
    <source>
        <dbReference type="SAM" id="Coils"/>
    </source>
</evidence>
<dbReference type="Pfam" id="PF04576">
    <property type="entry name" value="Zein-binding"/>
    <property type="match status" value="1"/>
</dbReference>
<dbReference type="InterPro" id="IPR007656">
    <property type="entry name" value="GTD-bd"/>
</dbReference>
<feature type="region of interest" description="Disordered" evidence="6">
    <location>
        <begin position="426"/>
        <end position="477"/>
    </location>
</feature>
<protein>
    <recommendedName>
        <fullName evidence="8">GTD-binding domain-containing protein</fullName>
    </recommendedName>
</protein>
<dbReference type="PROSITE" id="PS51775">
    <property type="entry name" value="GTD_BINDING"/>
    <property type="match status" value="1"/>
</dbReference>
<dbReference type="PANTHER" id="PTHR31448:SF9">
    <property type="entry name" value="MYOSIN-BINDING PROTEIN 6-RELATED"/>
    <property type="match status" value="1"/>
</dbReference>
<keyword evidence="4 7" id="KW-0472">Membrane</keyword>
<evidence type="ECO:0000313" key="9">
    <source>
        <dbReference type="EMBL" id="GAA0142549.1"/>
    </source>
</evidence>
<feature type="domain" description="GTD-binding" evidence="8">
    <location>
        <begin position="308"/>
        <end position="406"/>
    </location>
</feature>
<dbReference type="EMBL" id="BAABME010000411">
    <property type="protein sequence ID" value="GAA0142549.1"/>
    <property type="molecule type" value="Genomic_DNA"/>
</dbReference>
<keyword evidence="3 7" id="KW-1133">Transmembrane helix</keyword>
<dbReference type="Proteomes" id="UP001454036">
    <property type="component" value="Unassembled WGS sequence"/>
</dbReference>
<evidence type="ECO:0000256" key="1">
    <source>
        <dbReference type="ARBA" id="ARBA00004167"/>
    </source>
</evidence>
<dbReference type="AlphaFoldDB" id="A0AAV3NTI5"/>
<accession>A0AAV3NTI5</accession>
<feature type="transmembrane region" description="Helical" evidence="7">
    <location>
        <begin position="14"/>
        <end position="36"/>
    </location>
</feature>
<evidence type="ECO:0000256" key="2">
    <source>
        <dbReference type="ARBA" id="ARBA00022692"/>
    </source>
</evidence>
<evidence type="ECO:0000256" key="7">
    <source>
        <dbReference type="SAM" id="Phobius"/>
    </source>
</evidence>
<evidence type="ECO:0000256" key="3">
    <source>
        <dbReference type="ARBA" id="ARBA00022989"/>
    </source>
</evidence>
<sequence>MSSSKEKIGKFRNLIKYVILEWTMILILFLDGLLSFCSNEIARVFGLKTPCLLCTRFDHALVPRNKNFYYNDSICEEHKKNISSLAYCTTHKKLSDTKNLCEGCLLSFASERNPDYKTLAGIFDNNFGTFGEENNKKPFQNEEKCACCGETLKARPSTNYSRSNSIKPSFISRNNSIKSSFISQSPMASPRGRLRKAESFRNSELFNIGSSNLRFVSTKTPHADEISTGKEENKCIAAPVVQDSEDLNEDRIPMSRRTNSFCGIPLTESPTTTPRWKMSRHLSADDQVELVPKPTDVDAMMNEVDGDHIINRLKREVRLDRRSLIELYMELDEERNASEIAANNAMAMITRLQAEKAAVQMEALQYQRMMEEQAEYDQEEVQVMKDLVLKREEEIDVLESELESYRDKYGAMKTVVGSEICEGDAEEYQEMKSQSLPSSSEKSQPDSPKGSSQMGVNEQRSDDSGEGGVGSQDTLTSDFEGERSYLLGLLKNLEKNVESSSEQQNSSSPDRETEQKSILSREMSTIRERLRALEAESGFLKHAAMTMQKGTEGTKLLSEIAEHLRKLRNC</sequence>
<evidence type="ECO:0000256" key="6">
    <source>
        <dbReference type="SAM" id="MobiDB-lite"/>
    </source>
</evidence>
<organism evidence="9 10">
    <name type="scientific">Lithospermum erythrorhizon</name>
    <name type="common">Purple gromwell</name>
    <name type="synonym">Lithospermum officinale var. erythrorhizon</name>
    <dbReference type="NCBI Taxonomy" id="34254"/>
    <lineage>
        <taxon>Eukaryota</taxon>
        <taxon>Viridiplantae</taxon>
        <taxon>Streptophyta</taxon>
        <taxon>Embryophyta</taxon>
        <taxon>Tracheophyta</taxon>
        <taxon>Spermatophyta</taxon>
        <taxon>Magnoliopsida</taxon>
        <taxon>eudicotyledons</taxon>
        <taxon>Gunneridae</taxon>
        <taxon>Pentapetalae</taxon>
        <taxon>asterids</taxon>
        <taxon>lamiids</taxon>
        <taxon>Boraginales</taxon>
        <taxon>Boraginaceae</taxon>
        <taxon>Boraginoideae</taxon>
        <taxon>Lithospermeae</taxon>
        <taxon>Lithospermum</taxon>
    </lineage>
</organism>
<reference evidence="9 10" key="1">
    <citation type="submission" date="2024-01" db="EMBL/GenBank/DDBJ databases">
        <title>The complete chloroplast genome sequence of Lithospermum erythrorhizon: insights into the phylogenetic relationship among Boraginaceae species and the maternal lineages of purple gromwells.</title>
        <authorList>
            <person name="Okada T."/>
            <person name="Watanabe K."/>
        </authorList>
    </citation>
    <scope>NUCLEOTIDE SEQUENCE [LARGE SCALE GENOMIC DNA]</scope>
</reference>
<gene>
    <name evidence="9" type="ORF">LIER_03425</name>
</gene>
<comment type="subcellular location">
    <subcellularLocation>
        <location evidence="1">Membrane</location>
        <topology evidence="1">Single-pass membrane protein</topology>
    </subcellularLocation>
</comment>
<evidence type="ECO:0000256" key="4">
    <source>
        <dbReference type="ARBA" id="ARBA00023136"/>
    </source>
</evidence>
<dbReference type="GO" id="GO:0080115">
    <property type="term" value="F:myosin XI tail binding"/>
    <property type="evidence" value="ECO:0007669"/>
    <property type="project" value="UniProtKB-ARBA"/>
</dbReference>
<keyword evidence="5" id="KW-0175">Coiled coil</keyword>
<keyword evidence="2 7" id="KW-0812">Transmembrane</keyword>
<dbReference type="PANTHER" id="PTHR31448">
    <property type="entry name" value="MYOSIN-BINDING PROTEIN 2"/>
    <property type="match status" value="1"/>
</dbReference>
<dbReference type="GO" id="GO:0016020">
    <property type="term" value="C:membrane"/>
    <property type="evidence" value="ECO:0007669"/>
    <property type="project" value="UniProtKB-SubCell"/>
</dbReference>